<name>A0AAN8NPW0_POLSC</name>
<feature type="transmembrane region" description="Helical" evidence="8">
    <location>
        <begin position="185"/>
        <end position="204"/>
    </location>
</feature>
<feature type="transmembrane region" description="Helical" evidence="8">
    <location>
        <begin position="216"/>
        <end position="234"/>
    </location>
</feature>
<feature type="compositionally biased region" description="Polar residues" evidence="7">
    <location>
        <begin position="336"/>
        <end position="354"/>
    </location>
</feature>
<comment type="subcellular location">
    <subcellularLocation>
        <location evidence="1">Membrane</location>
        <topology evidence="1">Multi-pass membrane protein</topology>
    </subcellularLocation>
</comment>
<dbReference type="AlphaFoldDB" id="A0AAN8NPW0"/>
<dbReference type="InterPro" id="IPR052836">
    <property type="entry name" value="PRRT_domain-containing"/>
</dbReference>
<feature type="domain" description="Proline-rich transmembrane protein 3/4" evidence="9">
    <location>
        <begin position="67"/>
        <end position="254"/>
    </location>
</feature>
<feature type="transmembrane region" description="Helical" evidence="8">
    <location>
        <begin position="151"/>
        <end position="173"/>
    </location>
</feature>
<evidence type="ECO:0000256" key="4">
    <source>
        <dbReference type="ARBA" id="ARBA00022729"/>
    </source>
</evidence>
<feature type="compositionally biased region" description="Basic and acidic residues" evidence="7">
    <location>
        <begin position="365"/>
        <end position="377"/>
    </location>
</feature>
<proteinExistence type="predicted"/>
<feature type="compositionally biased region" description="Acidic residues" evidence="7">
    <location>
        <begin position="632"/>
        <end position="642"/>
    </location>
</feature>
<evidence type="ECO:0000259" key="9">
    <source>
        <dbReference type="Pfam" id="PF25987"/>
    </source>
</evidence>
<evidence type="ECO:0000256" key="5">
    <source>
        <dbReference type="ARBA" id="ARBA00022989"/>
    </source>
</evidence>
<evidence type="ECO:0000256" key="7">
    <source>
        <dbReference type="SAM" id="MobiDB-lite"/>
    </source>
</evidence>
<gene>
    <name evidence="10" type="ORF">RUM43_014466</name>
</gene>
<feature type="compositionally biased region" description="Polar residues" evidence="7">
    <location>
        <begin position="585"/>
        <end position="600"/>
    </location>
</feature>
<dbReference type="PANTHER" id="PTHR35578">
    <property type="entry name" value="PROLINE-RICH TRANSMEMBRANE PROTEIN 4-RELATED"/>
    <property type="match status" value="1"/>
</dbReference>
<feature type="transmembrane region" description="Helical" evidence="8">
    <location>
        <begin position="76"/>
        <end position="101"/>
    </location>
</feature>
<evidence type="ECO:0000313" key="11">
    <source>
        <dbReference type="Proteomes" id="UP001372834"/>
    </source>
</evidence>
<dbReference type="PANTHER" id="PTHR35578:SF6">
    <property type="entry name" value="PROLINE-RICH TRANSMEMBRANE PROTEIN 4"/>
    <property type="match status" value="1"/>
</dbReference>
<dbReference type="InterPro" id="IPR059081">
    <property type="entry name" value="PRRT3-4"/>
</dbReference>
<organism evidence="10 11">
    <name type="scientific">Polyplax serrata</name>
    <name type="common">Common mouse louse</name>
    <dbReference type="NCBI Taxonomy" id="468196"/>
    <lineage>
        <taxon>Eukaryota</taxon>
        <taxon>Metazoa</taxon>
        <taxon>Ecdysozoa</taxon>
        <taxon>Arthropoda</taxon>
        <taxon>Hexapoda</taxon>
        <taxon>Insecta</taxon>
        <taxon>Pterygota</taxon>
        <taxon>Neoptera</taxon>
        <taxon>Paraneoptera</taxon>
        <taxon>Psocodea</taxon>
        <taxon>Troctomorpha</taxon>
        <taxon>Phthiraptera</taxon>
        <taxon>Anoplura</taxon>
        <taxon>Polyplacidae</taxon>
        <taxon>Polyplax</taxon>
    </lineage>
</organism>
<keyword evidence="6 8" id="KW-0472">Membrane</keyword>
<evidence type="ECO:0000256" key="3">
    <source>
        <dbReference type="ARBA" id="ARBA00022692"/>
    </source>
</evidence>
<keyword evidence="3 8" id="KW-0812">Transmembrane</keyword>
<reference evidence="10 11" key="1">
    <citation type="submission" date="2023-10" db="EMBL/GenBank/DDBJ databases">
        <title>Genomes of two closely related lineages of the louse Polyplax serrata with different host specificities.</title>
        <authorList>
            <person name="Martinu J."/>
            <person name="Tarabai H."/>
            <person name="Stefka J."/>
            <person name="Hypsa V."/>
        </authorList>
    </citation>
    <scope>NUCLEOTIDE SEQUENCE [LARGE SCALE GENOMIC DNA]</scope>
    <source>
        <strain evidence="10">HR10_N</strain>
    </source>
</reference>
<dbReference type="Proteomes" id="UP001372834">
    <property type="component" value="Unassembled WGS sequence"/>
</dbReference>
<feature type="region of interest" description="Disordered" evidence="7">
    <location>
        <begin position="435"/>
        <end position="471"/>
    </location>
</feature>
<accession>A0AAN8NPW0</accession>
<evidence type="ECO:0000256" key="8">
    <source>
        <dbReference type="SAM" id="Phobius"/>
    </source>
</evidence>
<keyword evidence="4" id="KW-0732">Signal</keyword>
<dbReference type="EMBL" id="JAWJWE010000044">
    <property type="protein sequence ID" value="KAK6617457.1"/>
    <property type="molecule type" value="Genomic_DNA"/>
</dbReference>
<keyword evidence="2" id="KW-0597">Phosphoprotein</keyword>
<evidence type="ECO:0000256" key="6">
    <source>
        <dbReference type="ARBA" id="ARBA00023136"/>
    </source>
</evidence>
<feature type="region of interest" description="Disordered" evidence="7">
    <location>
        <begin position="331"/>
        <end position="413"/>
    </location>
</feature>
<evidence type="ECO:0000313" key="10">
    <source>
        <dbReference type="EMBL" id="KAK6617457.1"/>
    </source>
</evidence>
<feature type="compositionally biased region" description="Basic residues" evidence="7">
    <location>
        <begin position="615"/>
        <end position="628"/>
    </location>
</feature>
<dbReference type="Pfam" id="PF25987">
    <property type="entry name" value="PRRT3"/>
    <property type="match status" value="1"/>
</dbReference>
<feature type="transmembrane region" description="Helical" evidence="8">
    <location>
        <begin position="113"/>
        <end position="131"/>
    </location>
</feature>
<feature type="region of interest" description="Disordered" evidence="7">
    <location>
        <begin position="558"/>
        <end position="650"/>
    </location>
</feature>
<sequence length="809" mass="90670">MDVSKNGTDNLFSLPVALIFRNGTDLDDGLAFGYNASTSRNLSQGNHDWNKVIFPGGPSRQEKIGETVRRELKWAFILHTYGFGCLFFILAFYTFFSVLNLRSFISTRPFMSTINGFLCLLGTSRAGSLLIDPYNLKENMPKIIGQILWDLGFPSIISAFCLVQLAFLQLTQLQIGPEGLRRKSCLSLIVTAHFILTVGMDIVVASHENLMIMKHVIQYIFLTWGVVLCCNFLYSGYKVMAMIRSIPGGLKHRDLPDPSYKGIMQLAILAPHNNLAGSVTAALLPTLCAPKIHQQDNTSLSTVGFRNDGNSRILESESIPILEEIAGSSGDEKNTKLLSRGSSFQNQTRNTQKFNLKPKLSLRSISDEDIRDDEGGQRKNLSPKSPKSVSPKNQSPKHLSHKTSEFDFNVKTTNGSMKHTESFVTTKSVQEFKSKIPSRTGFENENFQFGGRKKSKGDTSVPKGTNEINPEIPIPNILISCPKNEEEELTKKINHGKPENQIKSSVSDVVYEIQKDLNEMEIVREGKKNEIEEEVEIHMNNMNEIEIMSLENGEKVQKDKGLCGGRRGSQTSEIRRSSCKKGSIGLSQRDSGESESSALTEITKYGETPSTPPKTKTRKKSKSLSWKKKNQDEDEDEEEESATQECLLPQENATDVSLRSVLNHIAYMNRGHQASANAEDDLEKVGKSKIEWVLNITYITAMWGLMLCLSNMGRIYSPFGLHESRKILSSPPSSSLSSNSTYWTNHDSTVTTGSEILFSPWPWLWFQTFCRALELAMGCAMANITRQPTAKSRYQRTLSIRHRDNFYNI</sequence>
<comment type="caution">
    <text evidence="10">The sequence shown here is derived from an EMBL/GenBank/DDBJ whole genome shotgun (WGS) entry which is preliminary data.</text>
</comment>
<evidence type="ECO:0000256" key="1">
    <source>
        <dbReference type="ARBA" id="ARBA00004141"/>
    </source>
</evidence>
<evidence type="ECO:0000256" key="2">
    <source>
        <dbReference type="ARBA" id="ARBA00022553"/>
    </source>
</evidence>
<protein>
    <recommendedName>
        <fullName evidence="9">Proline-rich transmembrane protein 3/4 domain-containing protein</fullName>
    </recommendedName>
</protein>
<keyword evidence="5 8" id="KW-1133">Transmembrane helix</keyword>
<feature type="compositionally biased region" description="Low complexity" evidence="7">
    <location>
        <begin position="382"/>
        <end position="397"/>
    </location>
</feature>